<dbReference type="EMBL" id="JACEMX010000075">
    <property type="protein sequence ID" value="MBA4463173.1"/>
    <property type="molecule type" value="Genomic_DNA"/>
</dbReference>
<gene>
    <name evidence="1" type="ORF">H2B01_03180</name>
</gene>
<comment type="caution">
    <text evidence="1">The sequence shown here is derived from an EMBL/GenBank/DDBJ whole genome shotgun (WGS) entry which is preliminary data.</text>
</comment>
<accession>A0AC60W7U0</accession>
<evidence type="ECO:0000313" key="2">
    <source>
        <dbReference type="Proteomes" id="UP000591542"/>
    </source>
</evidence>
<sequence length="125" mass="14783">MSFNKKPFRKFRPRAKPLTTEQKIKSFVLRNSKNGYFTKVSTLSYKFEISQDRAWEIVGELLDEGSIESTHDERTGDMKLCETGKTYSIANIEQKRKREKFKELKKNKKENKSKSKKSEPKKEKK</sequence>
<proteinExistence type="predicted"/>
<protein>
    <submittedName>
        <fullName evidence="1">Uncharacterized protein</fullName>
    </submittedName>
</protein>
<reference evidence="1 2" key="1">
    <citation type="journal article" date="2020" name="Appl. Environ. Microbiol.">
        <title>Genomic Characteristics of a Novel Species of Ammonia-Oxidizing Archaea from the Jiulong River Estuary.</title>
        <authorList>
            <person name="Zou D."/>
            <person name="Wan R."/>
            <person name="Han L."/>
            <person name="Xu M.N."/>
            <person name="Liu Y."/>
            <person name="Liu H."/>
            <person name="Kao S.J."/>
            <person name="Li M."/>
        </authorList>
    </citation>
    <scope>NUCLEOTIDE SEQUENCE [LARGE SCALE GENOMIC DNA]</scope>
    <source>
        <strain evidence="1">S2bin1</strain>
    </source>
</reference>
<organism evidence="1 2">
    <name type="scientific">Candidatus Nitrosomaritimum aestuariumsis</name>
    <dbReference type="NCBI Taxonomy" id="3342354"/>
    <lineage>
        <taxon>Archaea</taxon>
        <taxon>Nitrososphaerota</taxon>
        <taxon>Nitrososphaeria</taxon>
        <taxon>Nitrosopumilales</taxon>
        <taxon>Nitrosopumilaceae</taxon>
        <taxon>Candidatus Nitrosomaritimum</taxon>
    </lineage>
</organism>
<evidence type="ECO:0000313" key="1">
    <source>
        <dbReference type="EMBL" id="MBA4463173.1"/>
    </source>
</evidence>
<name>A0AC60W7U0_9ARCH</name>
<dbReference type="Proteomes" id="UP000591542">
    <property type="component" value="Unassembled WGS sequence"/>
</dbReference>